<dbReference type="Proteomes" id="UP000266861">
    <property type="component" value="Unassembled WGS sequence"/>
</dbReference>
<evidence type="ECO:0000259" key="6">
    <source>
        <dbReference type="Pfam" id="PF16573"/>
    </source>
</evidence>
<dbReference type="GO" id="GO:0005634">
    <property type="term" value="C:nucleus"/>
    <property type="evidence" value="ECO:0007669"/>
    <property type="project" value="UniProtKB-SubCell"/>
</dbReference>
<dbReference type="Pfam" id="PF16573">
    <property type="entry name" value="CLP1_N"/>
    <property type="match status" value="1"/>
</dbReference>
<dbReference type="FunFam" id="2.60.120.1030:FF:000001">
    <property type="entry name" value="Protein CLP1 homolog 5"/>
    <property type="match status" value="1"/>
</dbReference>
<dbReference type="InterPro" id="IPR038239">
    <property type="entry name" value="Clp1_N_sf"/>
</dbReference>
<evidence type="ECO:0000256" key="4">
    <source>
        <dbReference type="ARBA" id="ARBA00022840"/>
    </source>
</evidence>
<feature type="domain" description="Clp1 N-terminal" evidence="6">
    <location>
        <begin position="17"/>
        <end position="95"/>
    </location>
</feature>
<gene>
    <name evidence="7" type="ORF">Glove_360g61</name>
</gene>
<evidence type="ECO:0000256" key="2">
    <source>
        <dbReference type="ARBA" id="ARBA00022664"/>
    </source>
</evidence>
<dbReference type="OrthoDB" id="258143at2759"/>
<dbReference type="InterPro" id="IPR032324">
    <property type="entry name" value="Clp1_N"/>
</dbReference>
<evidence type="ECO:0000313" key="8">
    <source>
        <dbReference type="Proteomes" id="UP000266861"/>
    </source>
</evidence>
<keyword evidence="4" id="KW-0067">ATP-binding</keyword>
<sequence length="122" mass="14475">MKTTGSKVEDVSKEWILEPEHEYRFEVDFSTIVKLKLISGTAEIYGTEIGIGPEYEFSGRKIALFTWHGCKIEISFFYLFMREIKYNIERVNIHIELYMMCVLNKKKYNNNYNDNTLKELVV</sequence>
<dbReference type="STRING" id="1348612.A0A397H9Z2"/>
<keyword evidence="2" id="KW-0507">mRNA processing</keyword>
<keyword evidence="8" id="KW-1185">Reference proteome</keyword>
<reference evidence="7 8" key="1">
    <citation type="submission" date="2018-08" db="EMBL/GenBank/DDBJ databases">
        <title>Genome and evolution of the arbuscular mycorrhizal fungus Diversispora epigaea (formerly Glomus versiforme) and its bacterial endosymbionts.</title>
        <authorList>
            <person name="Sun X."/>
            <person name="Fei Z."/>
            <person name="Harrison M."/>
        </authorList>
    </citation>
    <scope>NUCLEOTIDE SEQUENCE [LARGE SCALE GENOMIC DNA]</scope>
    <source>
        <strain evidence="7 8">IT104</strain>
    </source>
</reference>
<evidence type="ECO:0000313" key="7">
    <source>
        <dbReference type="EMBL" id="RHZ59935.1"/>
    </source>
</evidence>
<evidence type="ECO:0000256" key="1">
    <source>
        <dbReference type="ARBA" id="ARBA00004123"/>
    </source>
</evidence>
<comment type="subcellular location">
    <subcellularLocation>
        <location evidence="1">Nucleus</location>
    </subcellularLocation>
</comment>
<dbReference type="GO" id="GO:0005524">
    <property type="term" value="F:ATP binding"/>
    <property type="evidence" value="ECO:0007669"/>
    <property type="project" value="UniProtKB-KW"/>
</dbReference>
<dbReference type="GO" id="GO:0006397">
    <property type="term" value="P:mRNA processing"/>
    <property type="evidence" value="ECO:0007669"/>
    <property type="project" value="UniProtKB-KW"/>
</dbReference>
<proteinExistence type="predicted"/>
<protein>
    <recommendedName>
        <fullName evidence="6">Clp1 N-terminal domain-containing protein</fullName>
    </recommendedName>
</protein>
<dbReference type="EMBL" id="PQFF01000327">
    <property type="protein sequence ID" value="RHZ59935.1"/>
    <property type="molecule type" value="Genomic_DNA"/>
</dbReference>
<name>A0A397H9Z2_9GLOM</name>
<keyword evidence="3" id="KW-0547">Nucleotide-binding</keyword>
<keyword evidence="5" id="KW-0539">Nucleus</keyword>
<evidence type="ECO:0000256" key="5">
    <source>
        <dbReference type="ARBA" id="ARBA00023242"/>
    </source>
</evidence>
<dbReference type="AlphaFoldDB" id="A0A397H9Z2"/>
<organism evidence="7 8">
    <name type="scientific">Diversispora epigaea</name>
    <dbReference type="NCBI Taxonomy" id="1348612"/>
    <lineage>
        <taxon>Eukaryota</taxon>
        <taxon>Fungi</taxon>
        <taxon>Fungi incertae sedis</taxon>
        <taxon>Mucoromycota</taxon>
        <taxon>Glomeromycotina</taxon>
        <taxon>Glomeromycetes</taxon>
        <taxon>Diversisporales</taxon>
        <taxon>Diversisporaceae</taxon>
        <taxon>Diversispora</taxon>
    </lineage>
</organism>
<evidence type="ECO:0000256" key="3">
    <source>
        <dbReference type="ARBA" id="ARBA00022741"/>
    </source>
</evidence>
<dbReference type="Gene3D" id="2.60.120.1030">
    <property type="entry name" value="Clp1, DNA binding domain"/>
    <property type="match status" value="1"/>
</dbReference>
<accession>A0A397H9Z2</accession>
<comment type="caution">
    <text evidence="7">The sequence shown here is derived from an EMBL/GenBank/DDBJ whole genome shotgun (WGS) entry which is preliminary data.</text>
</comment>